<feature type="region of interest" description="Disordered" evidence="1">
    <location>
        <begin position="182"/>
        <end position="212"/>
    </location>
</feature>
<feature type="domain" description="DUF4340" evidence="2">
    <location>
        <begin position="75"/>
        <end position="192"/>
    </location>
</feature>
<comment type="caution">
    <text evidence="3">The sequence shown here is derived from an EMBL/GenBank/DDBJ whole genome shotgun (WGS) entry which is preliminary data.</text>
</comment>
<dbReference type="EMBL" id="JAJEPV010000019">
    <property type="protein sequence ID" value="MCC2119758.1"/>
    <property type="molecule type" value="Genomic_DNA"/>
</dbReference>
<accession>A0AAE3D6S0</accession>
<reference evidence="3 4" key="1">
    <citation type="submission" date="2021-10" db="EMBL/GenBank/DDBJ databases">
        <title>Anaerobic single-cell dispensing facilitates the cultivation of human gut bacteria.</title>
        <authorList>
            <person name="Afrizal A."/>
        </authorList>
    </citation>
    <scope>NUCLEOTIDE SEQUENCE [LARGE SCALE GENOMIC DNA]</scope>
    <source>
        <strain evidence="3 4">CLA-AA-H273</strain>
    </source>
</reference>
<evidence type="ECO:0000313" key="3">
    <source>
        <dbReference type="EMBL" id="MCC2119758.1"/>
    </source>
</evidence>
<dbReference type="Pfam" id="PF14238">
    <property type="entry name" value="DUF4340"/>
    <property type="match status" value="1"/>
</dbReference>
<dbReference type="RefSeq" id="WP_227733283.1">
    <property type="nucleotide sequence ID" value="NZ_JAJEPV010000019.1"/>
</dbReference>
<dbReference type="AlphaFoldDB" id="A0AAE3D6S0"/>
<protein>
    <submittedName>
        <fullName evidence="3">DUF4340 domain-containing protein</fullName>
    </submittedName>
</protein>
<dbReference type="InterPro" id="IPR025641">
    <property type="entry name" value="DUF4340"/>
</dbReference>
<name>A0AAE3D6S0_9FIRM</name>
<dbReference type="Proteomes" id="UP001197795">
    <property type="component" value="Unassembled WGS sequence"/>
</dbReference>
<evidence type="ECO:0000259" key="2">
    <source>
        <dbReference type="Pfam" id="PF14238"/>
    </source>
</evidence>
<gene>
    <name evidence="3" type="ORF">LKD75_09200</name>
</gene>
<sequence>MKKKQRQMIGMLLALVVLAAAFLGIRQYNKNASSATSITEDTQETVLDVNSDDITSFRYVYEGETYAFEKEDETWYYADDHSLNLNQDRIKAMILKVAPLKADQVIENVTDMSQYGLADPERTIQYETADRSVIINVGNLNSMTSQYYIAFPSEMKVYAVTTNVVTGFNYTLDDLVEETTEATETAETETAETETTESVETVETETAATGAN</sequence>
<keyword evidence="4" id="KW-1185">Reference proteome</keyword>
<organism evidence="3 4">
    <name type="scientific">Waltera acetigignens</name>
    <dbReference type="NCBI Taxonomy" id="2981769"/>
    <lineage>
        <taxon>Bacteria</taxon>
        <taxon>Bacillati</taxon>
        <taxon>Bacillota</taxon>
        <taxon>Clostridia</taxon>
        <taxon>Lachnospirales</taxon>
        <taxon>Lachnospiraceae</taxon>
        <taxon>Waltera</taxon>
    </lineage>
</organism>
<proteinExistence type="predicted"/>
<feature type="compositionally biased region" description="Acidic residues" evidence="1">
    <location>
        <begin position="182"/>
        <end position="203"/>
    </location>
</feature>
<evidence type="ECO:0000256" key="1">
    <source>
        <dbReference type="SAM" id="MobiDB-lite"/>
    </source>
</evidence>
<evidence type="ECO:0000313" key="4">
    <source>
        <dbReference type="Proteomes" id="UP001197795"/>
    </source>
</evidence>